<keyword evidence="3" id="KW-1185">Reference proteome</keyword>
<evidence type="ECO:0000256" key="1">
    <source>
        <dbReference type="SAM" id="MobiDB-lite"/>
    </source>
</evidence>
<evidence type="ECO:0000313" key="3">
    <source>
        <dbReference type="Proteomes" id="UP000442990"/>
    </source>
</evidence>
<dbReference type="Proteomes" id="UP000442990">
    <property type="component" value="Unassembled WGS sequence"/>
</dbReference>
<feature type="compositionally biased region" description="Gly residues" evidence="1">
    <location>
        <begin position="44"/>
        <end position="64"/>
    </location>
</feature>
<dbReference type="AlphaFoldDB" id="A0A7J5D332"/>
<accession>A0A7J5D332</accession>
<organism evidence="2 3">
    <name type="scientific">Streptomyces triticiradicis</name>
    <dbReference type="NCBI Taxonomy" id="2651189"/>
    <lineage>
        <taxon>Bacteria</taxon>
        <taxon>Bacillati</taxon>
        <taxon>Actinomycetota</taxon>
        <taxon>Actinomycetes</taxon>
        <taxon>Kitasatosporales</taxon>
        <taxon>Streptomycetaceae</taxon>
        <taxon>Streptomyces</taxon>
    </lineage>
</organism>
<feature type="region of interest" description="Disordered" evidence="1">
    <location>
        <begin position="43"/>
        <end position="84"/>
    </location>
</feature>
<evidence type="ECO:0000313" key="2">
    <source>
        <dbReference type="EMBL" id="KAB1977176.1"/>
    </source>
</evidence>
<gene>
    <name evidence="2" type="ORF">F8144_42575</name>
</gene>
<protein>
    <submittedName>
        <fullName evidence="2">Slipin family protein</fullName>
    </submittedName>
</protein>
<name>A0A7J5D332_9ACTN</name>
<comment type="caution">
    <text evidence="2">The sequence shown here is derived from an EMBL/GenBank/DDBJ whole genome shotgun (WGS) entry which is preliminary data.</text>
</comment>
<dbReference type="EMBL" id="WBKG01000065">
    <property type="protein sequence ID" value="KAB1977176.1"/>
    <property type="molecule type" value="Genomic_DNA"/>
</dbReference>
<proteinExistence type="predicted"/>
<reference evidence="2 3" key="1">
    <citation type="submission" date="2019-09" db="EMBL/GenBank/DDBJ databases">
        <title>Isolation and identification of active actinomycetes.</title>
        <authorList>
            <person name="Yu Z."/>
            <person name="Han C."/>
            <person name="Yu B."/>
        </authorList>
    </citation>
    <scope>NUCLEOTIDE SEQUENCE [LARGE SCALE GENOMIC DNA]</scope>
    <source>
        <strain evidence="2 3">NEAU-H2</strain>
    </source>
</reference>
<sequence length="84" mass="9051">QQPAALQLRLLQTVVAVAAEKNSTLVLPFPVELLRFLERAQSGLGQGQGQELGQGQEPGLGQRQGEGQEQQPTAPARHDPDDRT</sequence>
<feature type="non-terminal residue" evidence="2">
    <location>
        <position position="1"/>
    </location>
</feature>